<dbReference type="SMART" id="SM00387">
    <property type="entry name" value="HATPase_c"/>
    <property type="match status" value="1"/>
</dbReference>
<dbReference type="InterPro" id="IPR004358">
    <property type="entry name" value="Sig_transdc_His_kin-like_C"/>
</dbReference>
<dbReference type="Pfam" id="PF01590">
    <property type="entry name" value="GAF"/>
    <property type="match status" value="1"/>
</dbReference>
<dbReference type="Gene3D" id="3.30.565.10">
    <property type="entry name" value="Histidine kinase-like ATPase, C-terminal domain"/>
    <property type="match status" value="1"/>
</dbReference>
<evidence type="ECO:0000256" key="3">
    <source>
        <dbReference type="ARBA" id="ARBA00022553"/>
    </source>
</evidence>
<dbReference type="EC" id="2.7.13.3" evidence="2"/>
<evidence type="ECO:0000256" key="2">
    <source>
        <dbReference type="ARBA" id="ARBA00012438"/>
    </source>
</evidence>
<reference evidence="8 9" key="1">
    <citation type="submission" date="2021-04" db="EMBL/GenBank/DDBJ databases">
        <title>Genome analysis of Polyangium sp.</title>
        <authorList>
            <person name="Li Y."/>
            <person name="Wang J."/>
        </authorList>
    </citation>
    <scope>NUCLEOTIDE SEQUENCE [LARGE SCALE GENOMIC DNA]</scope>
    <source>
        <strain evidence="8 9">SDU14</strain>
    </source>
</reference>
<keyword evidence="6" id="KW-0902">Two-component regulatory system</keyword>
<dbReference type="Proteomes" id="UP001151081">
    <property type="component" value="Unassembled WGS sequence"/>
</dbReference>
<dbReference type="EMBL" id="JAGTJJ010000004">
    <property type="protein sequence ID" value="MDC3981400.1"/>
    <property type="molecule type" value="Genomic_DNA"/>
</dbReference>
<evidence type="ECO:0000256" key="5">
    <source>
        <dbReference type="ARBA" id="ARBA00022777"/>
    </source>
</evidence>
<gene>
    <name evidence="8" type="ORF">KEG57_12885</name>
</gene>
<dbReference type="PANTHER" id="PTHR43711">
    <property type="entry name" value="TWO-COMPONENT HISTIDINE KINASE"/>
    <property type="match status" value="1"/>
</dbReference>
<evidence type="ECO:0000256" key="6">
    <source>
        <dbReference type="ARBA" id="ARBA00023012"/>
    </source>
</evidence>
<dbReference type="SUPFAM" id="SSF47384">
    <property type="entry name" value="Homodimeric domain of signal transducing histidine kinase"/>
    <property type="match status" value="1"/>
</dbReference>
<dbReference type="SMART" id="SM00388">
    <property type="entry name" value="HisKA"/>
    <property type="match status" value="1"/>
</dbReference>
<dbReference type="PRINTS" id="PR00344">
    <property type="entry name" value="BCTRLSENSOR"/>
</dbReference>
<accession>A0A9X3X243</accession>
<dbReference type="InterPro" id="IPR003661">
    <property type="entry name" value="HisK_dim/P_dom"/>
</dbReference>
<protein>
    <recommendedName>
        <fullName evidence="2">histidine kinase</fullName>
        <ecNumber evidence="2">2.7.13.3</ecNumber>
    </recommendedName>
</protein>
<dbReference type="InterPro" id="IPR036890">
    <property type="entry name" value="HATPase_C_sf"/>
</dbReference>
<evidence type="ECO:0000313" key="8">
    <source>
        <dbReference type="EMBL" id="MDC3981400.1"/>
    </source>
</evidence>
<keyword evidence="4" id="KW-0808">Transferase</keyword>
<dbReference type="Gene3D" id="1.10.287.130">
    <property type="match status" value="1"/>
</dbReference>
<comment type="catalytic activity">
    <reaction evidence="1">
        <text>ATP + protein L-histidine = ADP + protein N-phospho-L-histidine.</text>
        <dbReference type="EC" id="2.7.13.3"/>
    </reaction>
</comment>
<name>A0A9X3X243_9BACT</name>
<comment type="caution">
    <text evidence="8">The sequence shown here is derived from an EMBL/GenBank/DDBJ whole genome shotgun (WGS) entry which is preliminary data.</text>
</comment>
<dbReference type="Pfam" id="PF02518">
    <property type="entry name" value="HATPase_c"/>
    <property type="match status" value="1"/>
</dbReference>
<dbReference type="InterPro" id="IPR003594">
    <property type="entry name" value="HATPase_dom"/>
</dbReference>
<dbReference type="RefSeq" id="WP_272419799.1">
    <property type="nucleotide sequence ID" value="NZ_JAGTJJ010000004.1"/>
</dbReference>
<dbReference type="CDD" id="cd00075">
    <property type="entry name" value="HATPase"/>
    <property type="match status" value="1"/>
</dbReference>
<sequence>MKSSIEPPDDPMRSPACFGDTRIPSELIQKWQGVVNLVADIVRVPASLIMKVEPPEIGVLVASESKGNPYEHGEKAALDTGLYCETVMSTKERLLVPNALVDEKWKCNPDIKLGMVSYLGFPITWPSGEVFGTICVLDTKENAYSELYERLLLQFRDVVEADLRVLCDFDARLAREARARIEGLQASERQLQEAVRLRDEFLSIASHELRTPIASLQLMVQALTRGVVSPTPEATLRAFGLAERQITRLTRLIEELLEVSRIQAGRLSFQFERLDLVALVREVVQRFEVESARVRSPLSFHSEQPVMGLWDRSKLEQVVTNILSNALKFGAGKPIEISVEEAPIGTGRIVVTDHGIGIPPECLPRIFERFERAVSAQAYGGLGLGLYIVRSIVEALGGTVRADSLLGSGSTFTVELPCNVGGPLP</sequence>
<dbReference type="InterPro" id="IPR036097">
    <property type="entry name" value="HisK_dim/P_sf"/>
</dbReference>
<dbReference type="InterPro" id="IPR050736">
    <property type="entry name" value="Sensor_HK_Regulatory"/>
</dbReference>
<dbReference type="InterPro" id="IPR029016">
    <property type="entry name" value="GAF-like_dom_sf"/>
</dbReference>
<dbReference type="InterPro" id="IPR005467">
    <property type="entry name" value="His_kinase_dom"/>
</dbReference>
<dbReference type="PROSITE" id="PS50109">
    <property type="entry name" value="HIS_KIN"/>
    <property type="match status" value="1"/>
</dbReference>
<evidence type="ECO:0000259" key="7">
    <source>
        <dbReference type="PROSITE" id="PS50109"/>
    </source>
</evidence>
<feature type="domain" description="Histidine kinase" evidence="7">
    <location>
        <begin position="204"/>
        <end position="420"/>
    </location>
</feature>
<organism evidence="8 9">
    <name type="scientific">Polyangium jinanense</name>
    <dbReference type="NCBI Taxonomy" id="2829994"/>
    <lineage>
        <taxon>Bacteria</taxon>
        <taxon>Pseudomonadati</taxon>
        <taxon>Myxococcota</taxon>
        <taxon>Polyangia</taxon>
        <taxon>Polyangiales</taxon>
        <taxon>Polyangiaceae</taxon>
        <taxon>Polyangium</taxon>
    </lineage>
</organism>
<dbReference type="AlphaFoldDB" id="A0A9X3X243"/>
<dbReference type="Gene3D" id="3.30.450.40">
    <property type="match status" value="1"/>
</dbReference>
<dbReference type="CDD" id="cd00082">
    <property type="entry name" value="HisKA"/>
    <property type="match status" value="1"/>
</dbReference>
<dbReference type="PANTHER" id="PTHR43711:SF1">
    <property type="entry name" value="HISTIDINE KINASE 1"/>
    <property type="match status" value="1"/>
</dbReference>
<evidence type="ECO:0000313" key="9">
    <source>
        <dbReference type="Proteomes" id="UP001151081"/>
    </source>
</evidence>
<keyword evidence="9" id="KW-1185">Reference proteome</keyword>
<proteinExistence type="predicted"/>
<evidence type="ECO:0000256" key="1">
    <source>
        <dbReference type="ARBA" id="ARBA00000085"/>
    </source>
</evidence>
<keyword evidence="3" id="KW-0597">Phosphoprotein</keyword>
<dbReference type="InterPro" id="IPR003018">
    <property type="entry name" value="GAF"/>
</dbReference>
<dbReference type="SMART" id="SM00065">
    <property type="entry name" value="GAF"/>
    <property type="match status" value="1"/>
</dbReference>
<evidence type="ECO:0000256" key="4">
    <source>
        <dbReference type="ARBA" id="ARBA00022679"/>
    </source>
</evidence>
<dbReference type="Pfam" id="PF00512">
    <property type="entry name" value="HisKA"/>
    <property type="match status" value="1"/>
</dbReference>
<keyword evidence="5 8" id="KW-0418">Kinase</keyword>
<dbReference type="FunFam" id="3.30.565.10:FF:000006">
    <property type="entry name" value="Sensor histidine kinase WalK"/>
    <property type="match status" value="1"/>
</dbReference>
<dbReference type="GO" id="GO:0000155">
    <property type="term" value="F:phosphorelay sensor kinase activity"/>
    <property type="evidence" value="ECO:0007669"/>
    <property type="project" value="InterPro"/>
</dbReference>
<dbReference type="SUPFAM" id="SSF55781">
    <property type="entry name" value="GAF domain-like"/>
    <property type="match status" value="1"/>
</dbReference>
<dbReference type="SUPFAM" id="SSF55874">
    <property type="entry name" value="ATPase domain of HSP90 chaperone/DNA topoisomerase II/histidine kinase"/>
    <property type="match status" value="1"/>
</dbReference>